<protein>
    <submittedName>
        <fullName evidence="4">Uncharacterized protein</fullName>
    </submittedName>
</protein>
<dbReference type="HOGENOM" id="CLU_366744_0_0_9"/>
<dbReference type="Pfam" id="PF01471">
    <property type="entry name" value="PG_binding_1"/>
    <property type="match status" value="1"/>
</dbReference>
<evidence type="ECO:0000259" key="3">
    <source>
        <dbReference type="Pfam" id="PF08486"/>
    </source>
</evidence>
<dbReference type="InterPro" id="IPR036365">
    <property type="entry name" value="PGBD-like_sf"/>
</dbReference>
<reference evidence="4 5" key="1">
    <citation type="submission" date="2013-06" db="EMBL/GenBank/DDBJ databases">
        <title>Complete genome sequence of Paenibacillus mucilaginosus K02.</title>
        <authorList>
            <person name="Xiao B."/>
            <person name="Sun L."/>
            <person name="Xiao L."/>
            <person name="Lian B."/>
        </authorList>
    </citation>
    <scope>NUCLEOTIDE SEQUENCE [LARGE SCALE GENOMIC DNA]</scope>
    <source>
        <strain evidence="4 5">K02</strain>
    </source>
</reference>
<dbReference type="Proteomes" id="UP000007392">
    <property type="component" value="Chromosome"/>
</dbReference>
<dbReference type="InterPro" id="IPR013693">
    <property type="entry name" value="SpoIID/LytB_N"/>
</dbReference>
<evidence type="ECO:0000313" key="5">
    <source>
        <dbReference type="Proteomes" id="UP000007392"/>
    </source>
</evidence>
<organism evidence="4 5">
    <name type="scientific">Paenibacillus mucilaginosus K02</name>
    <dbReference type="NCBI Taxonomy" id="997761"/>
    <lineage>
        <taxon>Bacteria</taxon>
        <taxon>Bacillati</taxon>
        <taxon>Bacillota</taxon>
        <taxon>Bacilli</taxon>
        <taxon>Bacillales</taxon>
        <taxon>Paenibacillaceae</taxon>
        <taxon>Paenibacillus</taxon>
    </lineage>
</organism>
<sequence>MDYIKGVVHQELDGFTEDEAIRANIITFVSFTLNRYYSEHYRNQNKNYHITNDRSVDPGFIERPTEQEPLVRNTDAFFSQFVEYPGHPNFPFLALFCPSGCANEGKLDQAQSRVLAREGKKHTQIIKSFYGENYNTRSAAFIIINKKIESFLGPLKFGDSGGRVNQIQTYLEVIGKNYNMQVFRKAIEENGYFGEKTVKAIKTFQKNILNRAGTQITGVVDQATWYKILTRYYIAIQSPSRNDASDSPTQQIPTSAEPKAPAPTGELVVSVYKKGDLTPIPGTQVEISDMNGNIIRRLQTDRFGNIETITLPALPTEIRSEEAGGAQPAQGKYIITVKHPHHEQVRVEYVKIHASSKATPEIHLSPTRMEDMSPIKTIKIDDSKPAVGKQFENPYNISQLSIHPLSFYSTYEFAHGYEPNPHPRIGLVIPDTIRLHLVVKKDLITGKWIRTRARTIEVPFVEYVKGVLHKEINGFTEDEAIRANVIAVVSFTLNRYYTDFYRRRDQDYHVTDDTSIDHDFDEHHLANAQEPLVRNIEEFFNKYIEYPGDTFFPFLSQYCSGTGVKCAEKKQMEQTPAREMARRGKSHLEIIKHFYGSNFETTTAAQIVIHNELYSFIPPLKLGDTDKRVLNIQHYLDVIGKKYDQAFLSAAMDENGLFGDKTKEAVTLFQKHYMKLSPGKINGILDLKTWYALLTRYLKVVNNGNQRPMGAASLPLHPAGYYMPHPQYGLVCKTFLTLYGPRSYCYYTYFWEMNHSYYQY</sequence>
<name>R9UPE3_9BACL</name>
<dbReference type="Pfam" id="PF08486">
    <property type="entry name" value="SpoIID"/>
    <property type="match status" value="1"/>
</dbReference>
<dbReference type="EMBL" id="CP003422">
    <property type="protein sequence ID" value="AGN70687.1"/>
    <property type="molecule type" value="Genomic_DNA"/>
</dbReference>
<dbReference type="AlphaFoldDB" id="R9UPE3"/>
<dbReference type="KEGG" id="pmw:B2K_39375"/>
<dbReference type="SUPFAM" id="SSF47090">
    <property type="entry name" value="PGBD-like"/>
    <property type="match status" value="2"/>
</dbReference>
<feature type="compositionally biased region" description="Polar residues" evidence="1">
    <location>
        <begin position="240"/>
        <end position="254"/>
    </location>
</feature>
<evidence type="ECO:0000313" key="4">
    <source>
        <dbReference type="EMBL" id="AGN70687.1"/>
    </source>
</evidence>
<dbReference type="InterPro" id="IPR036366">
    <property type="entry name" value="PGBDSf"/>
</dbReference>
<feature type="domain" description="Peptidoglycan binding-like" evidence="2">
    <location>
        <begin position="161"/>
        <end position="227"/>
    </location>
</feature>
<evidence type="ECO:0000259" key="2">
    <source>
        <dbReference type="Pfam" id="PF01471"/>
    </source>
</evidence>
<dbReference type="Gene3D" id="1.10.101.10">
    <property type="entry name" value="PGBD-like superfamily/PGBD"/>
    <property type="match status" value="2"/>
</dbReference>
<feature type="domain" description="Sporulation stage II protein D amidase enhancer LytB N-terminal" evidence="3">
    <location>
        <begin position="457"/>
        <end position="516"/>
    </location>
</feature>
<dbReference type="InterPro" id="IPR002477">
    <property type="entry name" value="Peptidoglycan-bd-like"/>
</dbReference>
<feature type="region of interest" description="Disordered" evidence="1">
    <location>
        <begin position="240"/>
        <end position="263"/>
    </location>
</feature>
<gene>
    <name evidence="4" type="ORF">B2K_39375</name>
</gene>
<accession>R9UPE3</accession>
<proteinExistence type="predicted"/>
<evidence type="ECO:0000256" key="1">
    <source>
        <dbReference type="SAM" id="MobiDB-lite"/>
    </source>
</evidence>